<keyword evidence="3" id="KW-1185">Reference proteome</keyword>
<comment type="caution">
    <text evidence="2">The sequence shown here is derived from an EMBL/GenBank/DDBJ whole genome shotgun (WGS) entry which is preliminary data.</text>
</comment>
<dbReference type="Proteomes" id="UP001596390">
    <property type="component" value="Unassembled WGS sequence"/>
</dbReference>
<dbReference type="RefSeq" id="WP_309243318.1">
    <property type="nucleotide sequence ID" value="NZ_JAODIX010000089.1"/>
</dbReference>
<dbReference type="PANTHER" id="PTHR16222">
    <property type="entry name" value="ADP-RIBOSYLGLYCOHYDROLASE"/>
    <property type="match status" value="1"/>
</dbReference>
<comment type="cofactor">
    <cofactor evidence="1">
        <name>Mg(2+)</name>
        <dbReference type="ChEBI" id="CHEBI:18420"/>
    </cofactor>
    <text evidence="1">Binds 2 magnesium ions per subunit.</text>
</comment>
<feature type="binding site" evidence="1">
    <location>
        <position position="56"/>
    </location>
    <ligand>
        <name>Mg(2+)</name>
        <dbReference type="ChEBI" id="CHEBI:18420"/>
        <label>1</label>
    </ligand>
</feature>
<evidence type="ECO:0000313" key="2">
    <source>
        <dbReference type="EMBL" id="MFC7188305.1"/>
    </source>
</evidence>
<proteinExistence type="predicted"/>
<reference evidence="2 3" key="1">
    <citation type="journal article" date="2019" name="Int. J. Syst. Evol. Microbiol.">
        <title>The Global Catalogue of Microorganisms (GCM) 10K type strain sequencing project: providing services to taxonomists for standard genome sequencing and annotation.</title>
        <authorList>
            <consortium name="The Broad Institute Genomics Platform"/>
            <consortium name="The Broad Institute Genome Sequencing Center for Infectious Disease"/>
            <person name="Wu L."/>
            <person name="Ma J."/>
        </authorList>
    </citation>
    <scope>NUCLEOTIDE SEQUENCE [LARGE SCALE GENOMIC DNA]</scope>
    <source>
        <strain evidence="2 3">Q85</strain>
    </source>
</reference>
<feature type="binding site" evidence="1">
    <location>
        <position position="264"/>
    </location>
    <ligand>
        <name>Mg(2+)</name>
        <dbReference type="ChEBI" id="CHEBI:18420"/>
        <label>1</label>
    </ligand>
</feature>
<gene>
    <name evidence="2" type="ORF">ACFQMK_15820</name>
</gene>
<dbReference type="InterPro" id="IPR036705">
    <property type="entry name" value="Ribosyl_crysJ1_sf"/>
</dbReference>
<evidence type="ECO:0000256" key="1">
    <source>
        <dbReference type="PIRSR" id="PIRSR605502-1"/>
    </source>
</evidence>
<dbReference type="EMBL" id="JBHSZZ010000089">
    <property type="protein sequence ID" value="MFC7188305.1"/>
    <property type="molecule type" value="Genomic_DNA"/>
</dbReference>
<feature type="binding site" evidence="1">
    <location>
        <position position="267"/>
    </location>
    <ligand>
        <name>Mg(2+)</name>
        <dbReference type="ChEBI" id="CHEBI:18420"/>
        <label>1</label>
    </ligand>
</feature>
<dbReference type="InterPro" id="IPR005502">
    <property type="entry name" value="Ribosyl_crysJ1"/>
</dbReference>
<protein>
    <submittedName>
        <fullName evidence="2">ADP-ribosylglycohydrolase family protein</fullName>
    </submittedName>
</protein>
<evidence type="ECO:0000313" key="3">
    <source>
        <dbReference type="Proteomes" id="UP001596390"/>
    </source>
</evidence>
<keyword evidence="1" id="KW-0460">Magnesium</keyword>
<dbReference type="Pfam" id="PF03747">
    <property type="entry name" value="ADP_ribosyl_GH"/>
    <property type="match status" value="1"/>
</dbReference>
<accession>A0ABD5YL49</accession>
<name>A0ABD5YL49_9EURY</name>
<keyword evidence="1" id="KW-0479">Metal-binding</keyword>
<dbReference type="PANTHER" id="PTHR16222:SF12">
    <property type="entry name" value="ADP-RIBOSYLGLYCOHYDROLASE-RELATED"/>
    <property type="match status" value="1"/>
</dbReference>
<dbReference type="InterPro" id="IPR050792">
    <property type="entry name" value="ADP-ribosylglycohydrolase"/>
</dbReference>
<feature type="binding site" evidence="1">
    <location>
        <position position="57"/>
    </location>
    <ligand>
        <name>Mg(2+)</name>
        <dbReference type="ChEBI" id="CHEBI:18420"/>
        <label>1</label>
    </ligand>
</feature>
<organism evidence="2 3">
    <name type="scientific">Halorubrum yunnanense</name>
    <dbReference type="NCBI Taxonomy" id="1526162"/>
    <lineage>
        <taxon>Archaea</taxon>
        <taxon>Methanobacteriati</taxon>
        <taxon>Methanobacteriota</taxon>
        <taxon>Stenosarchaea group</taxon>
        <taxon>Halobacteria</taxon>
        <taxon>Halobacteriales</taxon>
        <taxon>Haloferacaceae</taxon>
        <taxon>Halorubrum</taxon>
    </lineage>
</organism>
<feature type="binding site" evidence="1">
    <location>
        <position position="266"/>
    </location>
    <ligand>
        <name>Mg(2+)</name>
        <dbReference type="ChEBI" id="CHEBI:18420"/>
        <label>1</label>
    </ligand>
</feature>
<dbReference type="Gene3D" id="1.10.4080.10">
    <property type="entry name" value="ADP-ribosylation/Crystallin J1"/>
    <property type="match status" value="1"/>
</dbReference>
<feature type="binding site" evidence="1">
    <location>
        <position position="58"/>
    </location>
    <ligand>
        <name>Mg(2+)</name>
        <dbReference type="ChEBI" id="CHEBI:18420"/>
        <label>1</label>
    </ligand>
</feature>
<dbReference type="AlphaFoldDB" id="A0ABD5YL49"/>
<sequence length="616" mass="66882">MTIEQSAEGCLLGLACGDALGRPVEFNSAAEIESKHGDVTEMLGHGTHGQPPGTITDDTEMALCIAESLADRRGFDPDDVASRFVEWLESRPFDIGMMTRDSLSRIREGASWDEAGADVWESRPEGSNAGNGSVMRCAPYAIAFRNFDAELTQVSQFSSTITHADPRCRWGCVILNRTLANLIRNERDPLRTALKNTASAPDELRTALTHVQDVITGDRDAAPFESQLATSGYVVDSLQAGLFYGLTAESAESAIVQAVNSGGDTDTVGAIAGVVAGARFGTSGIPNRWAKEIEESDRLKRLAQRLLTIRMPIPGKRCTTMDDGTIVFRERTIEGPAYISAGEFQEATIGHRPHPAPHRSIGTAYHELTPATAAMLDWERRAYAIHSGRTSTYAVPQIDLDEKLDPSQPALVPVPQYPFVDAFDDLPEQDQQRIKRDGHAAGNAFVQAYSAFAGIRQSITEGETETVGIERMDPIAGATRVLVGAFADAGEALLRRNEIGGYDSPAEIEAAYDVSVAEEIIAAHPDAVYEVAEIFLQLASGTGAILDYITHLRLPQEQQPVRDTSPEDQLAGLRDTAHTMVGELYVMHESLRRVAVRHPEIEYEQWQASSAPPGGR</sequence>
<dbReference type="SUPFAM" id="SSF101478">
    <property type="entry name" value="ADP-ribosylglycohydrolase"/>
    <property type="match status" value="1"/>
</dbReference>